<evidence type="ECO:0000256" key="1">
    <source>
        <dbReference type="ARBA" id="ARBA00004239"/>
    </source>
</evidence>
<keyword evidence="4" id="KW-1199">Hemostasis impairing toxin</keyword>
<dbReference type="Pfam" id="PF00089">
    <property type="entry name" value="Trypsin"/>
    <property type="match status" value="1"/>
</dbReference>
<keyword evidence="3" id="KW-1015">Disulfide bond</keyword>
<keyword evidence="2" id="KW-0800">Toxin</keyword>
<dbReference type="PRINTS" id="PR00722">
    <property type="entry name" value="CHYMOTRYPSIN"/>
</dbReference>
<dbReference type="AlphaFoldDB" id="A0A0L7HHB5"/>
<evidence type="ECO:0000256" key="2">
    <source>
        <dbReference type="ARBA" id="ARBA00022656"/>
    </source>
</evidence>
<dbReference type="PANTHER" id="PTHR24252">
    <property type="entry name" value="ACROSIN-RELATED"/>
    <property type="match status" value="1"/>
</dbReference>
<dbReference type="PANTHER" id="PTHR24252:SF7">
    <property type="entry name" value="HYALIN"/>
    <property type="match status" value="1"/>
</dbReference>
<keyword evidence="6" id="KW-1205">Fibrinolytic toxin</keyword>
<dbReference type="FunFam" id="2.40.10.10:FF:000068">
    <property type="entry name" value="transmembrane protease serine 2"/>
    <property type="match status" value="1"/>
</dbReference>
<dbReference type="EMBL" id="JTDY01023749">
    <property type="protein sequence ID" value="KOB20199.1"/>
    <property type="molecule type" value="Genomic_DNA"/>
</dbReference>
<dbReference type="GO" id="GO:0005576">
    <property type="term" value="C:extracellular region"/>
    <property type="evidence" value="ECO:0007669"/>
    <property type="project" value="UniProtKB-SubCell"/>
</dbReference>
<dbReference type="GO" id="GO:0006508">
    <property type="term" value="P:proteolysis"/>
    <property type="evidence" value="ECO:0007669"/>
    <property type="project" value="InterPro"/>
</dbReference>
<protein>
    <submittedName>
        <fullName evidence="8">Chymotrypsin</fullName>
    </submittedName>
</protein>
<keyword evidence="9" id="KW-1185">Reference proteome</keyword>
<dbReference type="STRING" id="104452.A0A0L7HHB5"/>
<dbReference type="Proteomes" id="UP000037510">
    <property type="component" value="Unassembled WGS sequence"/>
</dbReference>
<name>A0A0L7HHB5_OPEBR</name>
<evidence type="ECO:0000256" key="3">
    <source>
        <dbReference type="ARBA" id="ARBA00023157"/>
    </source>
</evidence>
<accession>A0A0L7HHB5</accession>
<dbReference type="InterPro" id="IPR043504">
    <property type="entry name" value="Peptidase_S1_PA_chymotrypsin"/>
</dbReference>
<evidence type="ECO:0000313" key="8">
    <source>
        <dbReference type="EMBL" id="KOB20199.1"/>
    </source>
</evidence>
<comment type="subcellular location">
    <subcellularLocation>
        <location evidence="1">Secreted</location>
        <location evidence="1">Extracellular space</location>
    </subcellularLocation>
</comment>
<dbReference type="GO" id="GO:0090729">
    <property type="term" value="F:toxin activity"/>
    <property type="evidence" value="ECO:0007669"/>
    <property type="project" value="UniProtKB-KW"/>
</dbReference>
<dbReference type="PROSITE" id="PS50240">
    <property type="entry name" value="TRYPSIN_DOM"/>
    <property type="match status" value="1"/>
</dbReference>
<feature type="non-terminal residue" evidence="8">
    <location>
        <position position="1"/>
    </location>
</feature>
<dbReference type="PROSITE" id="PS00134">
    <property type="entry name" value="TRYPSIN_HIS"/>
    <property type="match status" value="1"/>
</dbReference>
<dbReference type="InterPro" id="IPR001314">
    <property type="entry name" value="Peptidase_S1A"/>
</dbReference>
<dbReference type="InterPro" id="IPR001254">
    <property type="entry name" value="Trypsin_dom"/>
</dbReference>
<dbReference type="InterPro" id="IPR009003">
    <property type="entry name" value="Peptidase_S1_PA"/>
</dbReference>
<dbReference type="Gene3D" id="2.40.10.10">
    <property type="entry name" value="Trypsin-like serine proteases"/>
    <property type="match status" value="1"/>
</dbReference>
<gene>
    <name evidence="8" type="ORF">OBRU01_27344</name>
</gene>
<reference evidence="8 9" key="1">
    <citation type="journal article" date="2015" name="Genome Biol. Evol.">
        <title>The genome of winter moth (Operophtera brumata) provides a genomic perspective on sexual dimorphism and phenology.</title>
        <authorList>
            <person name="Derks M.F."/>
            <person name="Smit S."/>
            <person name="Salis L."/>
            <person name="Schijlen E."/>
            <person name="Bossers A."/>
            <person name="Mateman C."/>
            <person name="Pijl A.S."/>
            <person name="de Ridder D."/>
            <person name="Groenen M.A."/>
            <person name="Visser M.E."/>
            <person name="Megens H.J."/>
        </authorList>
    </citation>
    <scope>NUCLEOTIDE SEQUENCE [LARGE SCALE GENOMIC DNA]</scope>
    <source>
        <strain evidence="8">WM2013NL</strain>
        <tissue evidence="8">Head and thorax</tissue>
    </source>
</reference>
<proteinExistence type="predicted"/>
<evidence type="ECO:0000256" key="5">
    <source>
        <dbReference type="ARBA" id="ARBA00055534"/>
    </source>
</evidence>
<evidence type="ECO:0000259" key="7">
    <source>
        <dbReference type="PROSITE" id="PS50240"/>
    </source>
</evidence>
<evidence type="ECO:0000256" key="4">
    <source>
        <dbReference type="ARBA" id="ARBA00023240"/>
    </source>
</evidence>
<sequence length="102" mass="11035">AGLLASYHGITGRGVCGGSLVNANRVITAAHCWFDGLYQAYIFEVIFGSTTLFTGGTRIESSNVVMHPNWNPSLVRNDVAVIYLPTPVSFSAGKLPQLYEWA</sequence>
<organism evidence="8 9">
    <name type="scientific">Operophtera brumata</name>
    <name type="common">Winter moth</name>
    <name type="synonym">Phalaena brumata</name>
    <dbReference type="NCBI Taxonomy" id="104452"/>
    <lineage>
        <taxon>Eukaryota</taxon>
        <taxon>Metazoa</taxon>
        <taxon>Ecdysozoa</taxon>
        <taxon>Arthropoda</taxon>
        <taxon>Hexapoda</taxon>
        <taxon>Insecta</taxon>
        <taxon>Pterygota</taxon>
        <taxon>Neoptera</taxon>
        <taxon>Endopterygota</taxon>
        <taxon>Lepidoptera</taxon>
        <taxon>Glossata</taxon>
        <taxon>Ditrysia</taxon>
        <taxon>Geometroidea</taxon>
        <taxon>Geometridae</taxon>
        <taxon>Larentiinae</taxon>
        <taxon>Operophtera</taxon>
    </lineage>
</organism>
<comment type="caution">
    <text evidence="8">The sequence shown here is derived from an EMBL/GenBank/DDBJ whole genome shotgun (WGS) entry which is preliminary data.</text>
</comment>
<evidence type="ECO:0000256" key="6">
    <source>
        <dbReference type="ARBA" id="ARBA00084094"/>
    </source>
</evidence>
<comment type="function">
    <text evidence="5">Fibrinolytic activity; shows preferential cleavage of Arg-Gly bonds in all three fibrinogen chains. Contact with the caterpillars causes severe bleeding, due the anticoagulant effect of the protein.</text>
</comment>
<dbReference type="GO" id="GO:0004252">
    <property type="term" value="F:serine-type endopeptidase activity"/>
    <property type="evidence" value="ECO:0007669"/>
    <property type="project" value="InterPro"/>
</dbReference>
<feature type="domain" description="Peptidase S1" evidence="7">
    <location>
        <begin position="1"/>
        <end position="102"/>
    </location>
</feature>
<dbReference type="InterPro" id="IPR018114">
    <property type="entry name" value="TRYPSIN_HIS"/>
</dbReference>
<evidence type="ECO:0000313" key="9">
    <source>
        <dbReference type="Proteomes" id="UP000037510"/>
    </source>
</evidence>
<dbReference type="SUPFAM" id="SSF50494">
    <property type="entry name" value="Trypsin-like serine proteases"/>
    <property type="match status" value="1"/>
</dbReference>